<feature type="compositionally biased region" description="Polar residues" evidence="1">
    <location>
        <begin position="57"/>
        <end position="74"/>
    </location>
</feature>
<dbReference type="InterPro" id="IPR011993">
    <property type="entry name" value="PH-like_dom_sf"/>
</dbReference>
<dbReference type="HOGENOM" id="CLU_632007_0_0_1"/>
<reference evidence="2" key="1">
    <citation type="submission" date="2007-03" db="EMBL/GenBank/DDBJ databases">
        <title>Annotation of Culex pipiens quinquefasciatus.</title>
        <authorList>
            <consortium name="The Broad Institute Genome Sequencing Platform"/>
            <person name="Atkinson P.W."/>
            <person name="Hemingway J."/>
            <person name="Christensen B.M."/>
            <person name="Higgs S."/>
            <person name="Kodira C."/>
            <person name="Hannick L."/>
            <person name="Megy K."/>
            <person name="O'Leary S."/>
            <person name="Pearson M."/>
            <person name="Haas B.J."/>
            <person name="Mauceli E."/>
            <person name="Wortman J.R."/>
            <person name="Lee N.H."/>
            <person name="Guigo R."/>
            <person name="Stanke M."/>
            <person name="Alvarado L."/>
            <person name="Amedeo P."/>
            <person name="Antoine C.H."/>
            <person name="Arensburger P."/>
            <person name="Bidwell S.L."/>
            <person name="Crawford M."/>
            <person name="Camaro F."/>
            <person name="Devon K."/>
            <person name="Engels R."/>
            <person name="Hammond M."/>
            <person name="Howarth C."/>
            <person name="Koehrsen M."/>
            <person name="Lawson D."/>
            <person name="Montgomery P."/>
            <person name="Nene V."/>
            <person name="Nusbaum C."/>
            <person name="Puiu D."/>
            <person name="Romero-Severson J."/>
            <person name="Severson D.W."/>
            <person name="Shumway M."/>
            <person name="Sisk P."/>
            <person name="Stolte C."/>
            <person name="Zeng Q."/>
            <person name="Eisenstadt E."/>
            <person name="Fraser-Liggett C."/>
            <person name="Strausberg R."/>
            <person name="Galagan J."/>
            <person name="Birren B."/>
            <person name="Collins F.H."/>
        </authorList>
    </citation>
    <scope>NUCLEOTIDE SEQUENCE [LARGE SCALE GENOMIC DNA]</scope>
    <source>
        <strain evidence="2">JHB</strain>
    </source>
</reference>
<dbReference type="eggNOG" id="KOG2724">
    <property type="taxonomic scope" value="Eukaryota"/>
</dbReference>
<keyword evidence="4" id="KW-1185">Reference proteome</keyword>
<evidence type="ECO:0000313" key="4">
    <source>
        <dbReference type="Proteomes" id="UP000002320"/>
    </source>
</evidence>
<dbReference type="CDD" id="cd13170">
    <property type="entry name" value="RanBD_NUP50"/>
    <property type="match status" value="1"/>
</dbReference>
<evidence type="ECO:0000313" key="3">
    <source>
        <dbReference type="EnsemblMetazoa" id="CPIJ020181-PA"/>
    </source>
</evidence>
<dbReference type="VEuPathDB" id="VectorBase:CQUJHB000212"/>
<dbReference type="OrthoDB" id="10062131at2759"/>
<dbReference type="EnsemblMetazoa" id="CPIJ020181-RA">
    <property type="protein sequence ID" value="CPIJ020181-PA"/>
    <property type="gene ID" value="CPIJ020181"/>
</dbReference>
<feature type="region of interest" description="Disordered" evidence="1">
    <location>
        <begin position="51"/>
        <end position="76"/>
    </location>
</feature>
<dbReference type="Gene3D" id="2.30.29.30">
    <property type="entry name" value="Pleckstrin-homology domain (PH domain)/Phosphotyrosine-binding domain (PTB)"/>
    <property type="match status" value="1"/>
</dbReference>
<dbReference type="SUPFAM" id="SSF50729">
    <property type="entry name" value="PH domain-like"/>
    <property type="match status" value="1"/>
</dbReference>
<name>B0XL50_CULQU</name>
<evidence type="ECO:0000313" key="2">
    <source>
        <dbReference type="EMBL" id="EDS33407.1"/>
    </source>
</evidence>
<dbReference type="EMBL" id="DS234252">
    <property type="protein sequence ID" value="EDS33407.1"/>
    <property type="molecule type" value="Genomic_DNA"/>
</dbReference>
<dbReference type="STRING" id="7176.B0XL50"/>
<dbReference type="VEuPathDB" id="VectorBase:CQUJHB007761"/>
<organism>
    <name type="scientific">Culex quinquefasciatus</name>
    <name type="common">Southern house mosquito</name>
    <name type="synonym">Culex pungens</name>
    <dbReference type="NCBI Taxonomy" id="7176"/>
    <lineage>
        <taxon>Eukaryota</taxon>
        <taxon>Metazoa</taxon>
        <taxon>Ecdysozoa</taxon>
        <taxon>Arthropoda</taxon>
        <taxon>Hexapoda</taxon>
        <taxon>Insecta</taxon>
        <taxon>Pterygota</taxon>
        <taxon>Neoptera</taxon>
        <taxon>Endopterygota</taxon>
        <taxon>Diptera</taxon>
        <taxon>Nematocera</taxon>
        <taxon>Culicoidea</taxon>
        <taxon>Culicidae</taxon>
        <taxon>Culicinae</taxon>
        <taxon>Culicini</taxon>
        <taxon>Culex</taxon>
        <taxon>Culex</taxon>
    </lineage>
</organism>
<accession>B0XL50</accession>
<gene>
    <name evidence="3" type="primary">6054465</name>
    <name evidence="2" type="ORF">CpipJ_CPIJ020181</name>
</gene>
<sequence>MSTSPPNLLTHLRPASQGVSINDEISCPTFLEDLDTLVSYFIDINLYSDSDSNSDSTVRNSATPTPVQQLSNDPANKDRTCGTLRTVFTPEKFANDFVMMAAAALTLPSAVKFRFRGSGRAQTDFFKTELTQERGSPSVWPVLYYNPPGARKFRKQPRANGSRSLASPRIHRSNIPPAISFSALTRSEIFTNCCLYRVVPTMSYRYSNNPQSVSASAFGFVIKIVSISPCRIRNRLCSKTFRAVFFFLLEIDLPVVRNPLRTASPIKNLPQLRPQLYSSMRVEAPTNFATSSYSSLMNSLSQQVGASLGTRFTATDDDDEVEFTPVKEKDSIFSKRFKLFVKTDGNYSDRDIGTLHIKKVDGKVQVLVRADTSIGQILLNIILNEAVPVQGMGKNNVIMVCVPTPETKPSVLLPVKNGEEADDLYETLNKYKPK</sequence>
<dbReference type="VEuPathDB" id="VectorBase:CPIJ020181"/>
<dbReference type="AlphaFoldDB" id="B0XL50"/>
<reference evidence="3" key="2">
    <citation type="submission" date="2021-02" db="UniProtKB">
        <authorList>
            <consortium name="EnsemblMetazoa"/>
        </authorList>
    </citation>
    <scope>IDENTIFICATION</scope>
    <source>
        <strain evidence="3">JHB</strain>
    </source>
</reference>
<evidence type="ECO:0000256" key="1">
    <source>
        <dbReference type="SAM" id="MobiDB-lite"/>
    </source>
</evidence>
<dbReference type="Proteomes" id="UP000002320">
    <property type="component" value="Unassembled WGS sequence"/>
</dbReference>
<proteinExistence type="predicted"/>
<dbReference type="KEGG" id="cqu:CpipJ_CPIJ020181"/>
<protein>
    <submittedName>
        <fullName evidence="2 3">Nucleoporin</fullName>
    </submittedName>
</protein>
<dbReference type="InParanoid" id="B0XL50"/>